<proteinExistence type="predicted"/>
<dbReference type="GeneID" id="65109161"/>
<dbReference type="KEGG" id="vg:65109161"/>
<keyword evidence="2" id="KW-1185">Reference proteome</keyword>
<dbReference type="Proteomes" id="UP000279601">
    <property type="component" value="Segment"/>
</dbReference>
<dbReference type="RefSeq" id="YP_010091629.1">
    <property type="nucleotide sequence ID" value="NC_055726.1"/>
</dbReference>
<name>A0A1D3RKT3_9CAUD</name>
<organism evidence="1 2">
    <name type="scientific">Cronobacter phage Pet-CM3-4</name>
    <dbReference type="NCBI Taxonomy" id="1892569"/>
    <lineage>
        <taxon>Viruses</taxon>
        <taxon>Duplodnaviria</taxon>
        <taxon>Heunggongvirae</taxon>
        <taxon>Uroviricota</taxon>
        <taxon>Caudoviricetes</taxon>
        <taxon>Pantevenvirales</taxon>
        <taxon>Straboviridae</taxon>
        <taxon>Tevenvirinae</taxon>
        <taxon>Karamvirus</taxon>
        <taxon>Karamvirus petcm34</taxon>
    </lineage>
</organism>
<sequence length="80" mass="8906">MYTITVEDAEAIVAGVKDSMVSNPSTTTERGINIKGSQIVLELNDIIRDAKAISWYTGYYPKITLSEFVAGNIREFKEMT</sequence>
<evidence type="ECO:0000313" key="1">
    <source>
        <dbReference type="EMBL" id="SCN45707.1"/>
    </source>
</evidence>
<protein>
    <submittedName>
        <fullName evidence="1">Uncharacterized protein</fullName>
    </submittedName>
</protein>
<evidence type="ECO:0000313" key="2">
    <source>
        <dbReference type="Proteomes" id="UP000279601"/>
    </source>
</evidence>
<reference evidence="2" key="1">
    <citation type="submission" date="2016-09" db="EMBL/GenBank/DDBJ databases">
        <authorList>
            <person name="Kajsik M."/>
        </authorList>
    </citation>
    <scope>NUCLEOTIDE SEQUENCE [LARGE SCALE GENOMIC DNA]</scope>
</reference>
<dbReference type="EMBL" id="LT614807">
    <property type="protein sequence ID" value="SCN45707.1"/>
    <property type="molecule type" value="Genomic_DNA"/>
</dbReference>
<accession>A0A1D3RKT3</accession>